<dbReference type="EMBL" id="CAHR02000061">
    <property type="protein sequence ID" value="CCG81882.1"/>
    <property type="molecule type" value="Genomic_DNA"/>
</dbReference>
<sequence length="140" mass="15680">MEMSKATMNSLSMQLNEQLATMKITGALQKSTKMMKEVNTLVKLPELTAIMGRLQMEMTKAGIMDEMVSDTLDLSEFNEEEEEAEEEVEKILGELTGEQFESAGKVPTNALPALSQPDQTDEEEEADLEFMRNRLAALKE</sequence>
<comment type="caution">
    <text evidence="2">The sequence shown here is derived from an EMBL/GenBank/DDBJ whole genome shotgun (WGS) entry which is preliminary data.</text>
</comment>
<dbReference type="InterPro" id="IPR005024">
    <property type="entry name" value="Snf7_fam"/>
</dbReference>
<dbReference type="Proteomes" id="UP000013776">
    <property type="component" value="Unassembled WGS sequence"/>
</dbReference>
<evidence type="ECO:0000256" key="1">
    <source>
        <dbReference type="SAM" id="MobiDB-lite"/>
    </source>
</evidence>
<dbReference type="Gene3D" id="6.10.140.1230">
    <property type="match status" value="1"/>
</dbReference>
<dbReference type="STRING" id="1097556.R4XET4"/>
<dbReference type="Pfam" id="PF03357">
    <property type="entry name" value="Snf7"/>
    <property type="match status" value="1"/>
</dbReference>
<protein>
    <submittedName>
        <fullName evidence="2">Vacuolar protein-sorting-associated protein</fullName>
    </submittedName>
</protein>
<dbReference type="VEuPathDB" id="FungiDB:TAPDE_001760"/>
<gene>
    <name evidence="2" type="ORF">TAPDE_001760</name>
</gene>
<reference evidence="2 3" key="1">
    <citation type="journal article" date="2013" name="MBio">
        <title>Genome sequencing of the plant pathogen Taphrina deformans, the causal agent of peach leaf curl.</title>
        <authorList>
            <person name="Cisse O.H."/>
            <person name="Almeida J.M.G.C.F."/>
            <person name="Fonseca A."/>
            <person name="Kumar A.A."/>
            <person name="Salojaervi J."/>
            <person name="Overmyer K."/>
            <person name="Hauser P.M."/>
            <person name="Pagni M."/>
        </authorList>
    </citation>
    <scope>NUCLEOTIDE SEQUENCE [LARGE SCALE GENOMIC DNA]</scope>
    <source>
        <strain evidence="3">PYCC 5710 / ATCC 11124 / CBS 356.35 / IMI 108563 / JCM 9778 / NBRC 8474</strain>
    </source>
</reference>
<dbReference type="OrthoDB" id="2329734at2759"/>
<dbReference type="AlphaFoldDB" id="R4XET4"/>
<feature type="region of interest" description="Disordered" evidence="1">
    <location>
        <begin position="102"/>
        <end position="126"/>
    </location>
</feature>
<organism evidence="2 3">
    <name type="scientific">Taphrina deformans (strain PYCC 5710 / ATCC 11124 / CBS 356.35 / IMI 108563 / JCM 9778 / NBRC 8474)</name>
    <name type="common">Peach leaf curl fungus</name>
    <name type="synonym">Lalaria deformans</name>
    <dbReference type="NCBI Taxonomy" id="1097556"/>
    <lineage>
        <taxon>Eukaryota</taxon>
        <taxon>Fungi</taxon>
        <taxon>Dikarya</taxon>
        <taxon>Ascomycota</taxon>
        <taxon>Taphrinomycotina</taxon>
        <taxon>Taphrinomycetes</taxon>
        <taxon>Taphrinales</taxon>
        <taxon>Taphrinaceae</taxon>
        <taxon>Taphrina</taxon>
    </lineage>
</organism>
<keyword evidence="3" id="KW-1185">Reference proteome</keyword>
<name>R4XET4_TAPDE</name>
<accession>R4XET4</accession>
<proteinExistence type="predicted"/>
<evidence type="ECO:0000313" key="3">
    <source>
        <dbReference type="Proteomes" id="UP000013776"/>
    </source>
</evidence>
<dbReference type="eggNOG" id="KOG3229">
    <property type="taxonomic scope" value="Eukaryota"/>
</dbReference>
<dbReference type="PANTHER" id="PTHR10476">
    <property type="entry name" value="CHARGED MULTIVESICULAR BODY PROTEIN"/>
    <property type="match status" value="1"/>
</dbReference>
<evidence type="ECO:0000313" key="2">
    <source>
        <dbReference type="EMBL" id="CCG81882.1"/>
    </source>
</evidence>
<dbReference type="GO" id="GO:0007034">
    <property type="term" value="P:vacuolar transport"/>
    <property type="evidence" value="ECO:0007669"/>
    <property type="project" value="InterPro"/>
</dbReference>